<gene>
    <name evidence="4" type="ordered locus">Selsp_0174</name>
</gene>
<evidence type="ECO:0000313" key="5">
    <source>
        <dbReference type="Proteomes" id="UP000011124"/>
    </source>
</evidence>
<dbReference type="AlphaFoldDB" id="F4EXU4"/>
<protein>
    <recommendedName>
        <fullName evidence="3">CRISPR type III-associated protein domain-containing protein</fullName>
    </recommendedName>
</protein>
<dbReference type="RefSeq" id="WP_013740511.1">
    <property type="nucleotide sequence ID" value="NC_015437.1"/>
</dbReference>
<dbReference type="InterPro" id="IPR023825">
    <property type="entry name" value="CRISPR-assoc_RAMP_BGP1436"/>
</dbReference>
<name>F4EXU4_SELS3</name>
<feature type="domain" description="CRISPR type III-associated protein" evidence="3">
    <location>
        <begin position="150"/>
        <end position="197"/>
    </location>
</feature>
<proteinExistence type="predicted"/>
<dbReference type="Pfam" id="PF03787">
    <property type="entry name" value="RAMPs"/>
    <property type="match status" value="1"/>
</dbReference>
<dbReference type="KEGG" id="ssg:Selsp_0174"/>
<keyword evidence="5" id="KW-1185">Reference proteome</keyword>
<dbReference type="EMBL" id="CP002637">
    <property type="protein sequence ID" value="AEB99151.1"/>
    <property type="molecule type" value="Genomic_DNA"/>
</dbReference>
<evidence type="ECO:0000313" key="4">
    <source>
        <dbReference type="EMBL" id="AEB99151.1"/>
    </source>
</evidence>
<feature type="compositionally biased region" description="Gly residues" evidence="2">
    <location>
        <begin position="45"/>
        <end position="86"/>
    </location>
</feature>
<feature type="compositionally biased region" description="Basic and acidic residues" evidence="2">
    <location>
        <begin position="1"/>
        <end position="44"/>
    </location>
</feature>
<accession>F4EXU4</accession>
<feature type="region of interest" description="Disordered" evidence="2">
    <location>
        <begin position="1"/>
        <end position="98"/>
    </location>
</feature>
<dbReference type="NCBIfam" id="TIGR03986">
    <property type="entry name" value="TIGR03986 family CRISPR-associated RAMP protein"/>
    <property type="match status" value="1"/>
</dbReference>
<evidence type="ECO:0000256" key="1">
    <source>
        <dbReference type="ARBA" id="ARBA00023118"/>
    </source>
</evidence>
<evidence type="ECO:0000259" key="3">
    <source>
        <dbReference type="Pfam" id="PF03787"/>
    </source>
</evidence>
<reference evidence="4 5" key="1">
    <citation type="submission" date="2011-04" db="EMBL/GenBank/DDBJ databases">
        <title>The complete genome of Selenomonas sputigena DSM 20758.</title>
        <authorList>
            <consortium name="US DOE Joint Genome Institute (JGI-PGF)"/>
            <person name="Lucas S."/>
            <person name="Copeland A."/>
            <person name="Lapidus A."/>
            <person name="Bruce D."/>
            <person name="Goodwin L."/>
            <person name="Pitluck S."/>
            <person name="Peters L."/>
            <person name="Kyrpides N."/>
            <person name="Mavromatis K."/>
            <person name="Ivanova N."/>
            <person name="Ovchinnikova G."/>
            <person name="Teshima H."/>
            <person name="Detter J.C."/>
            <person name="Tapia R."/>
            <person name="Han C."/>
            <person name="Land M."/>
            <person name="Hauser L."/>
            <person name="Markowitz V."/>
            <person name="Cheng J.-F."/>
            <person name="Hugenholtz P."/>
            <person name="Woyke T."/>
            <person name="Wu D."/>
            <person name="Gronow S."/>
            <person name="Wellnitz S."/>
            <person name="Schneider S."/>
            <person name="Klenk H.-P."/>
            <person name="Eisen J.A."/>
        </authorList>
    </citation>
    <scope>NUCLEOTIDE SEQUENCE [LARGE SCALE GENOMIC DNA]</scope>
    <source>
        <strain evidence="5">ATCC 35185 / DSM 20758 / VPI D19B-28</strain>
    </source>
</reference>
<dbReference type="CDD" id="cd09726">
    <property type="entry name" value="RAMP_I_III"/>
    <property type="match status" value="1"/>
</dbReference>
<organism evidence="4 5">
    <name type="scientific">Selenomonas sputigena (strain ATCC 35185 / DSM 20758 / CCUG 44933 / VPI D19B-28)</name>
    <dbReference type="NCBI Taxonomy" id="546271"/>
    <lineage>
        <taxon>Bacteria</taxon>
        <taxon>Bacillati</taxon>
        <taxon>Bacillota</taxon>
        <taxon>Negativicutes</taxon>
        <taxon>Selenomonadales</taxon>
        <taxon>Selenomonadaceae</taxon>
        <taxon>Selenomonas</taxon>
    </lineage>
</organism>
<dbReference type="InterPro" id="IPR005537">
    <property type="entry name" value="RAMP_III_fam"/>
</dbReference>
<evidence type="ECO:0000256" key="2">
    <source>
        <dbReference type="SAM" id="MobiDB-lite"/>
    </source>
</evidence>
<dbReference type="HOGENOM" id="CLU_023344_0_0_9"/>
<keyword evidence="1" id="KW-0051">Antiviral defense</keyword>
<dbReference type="Proteomes" id="UP000011124">
    <property type="component" value="Chromosome"/>
</dbReference>
<sequence length="672" mass="75259">MADDWREKLAKGFGRDVPEEKEEKKDWGAAYEKAESRRPRRGGERSGGYGGGRGNQGGGYGRQGGGYRGQGGYGGRGGYRGQGGGASPRPKTTEPASAPYNFVSLPEAIVPAPLDQGLDWHKMEEDKRLTHYRDYVCADGAKSGRIELSLETLTPLFIGSGSSGDTNEFFSPTGEPIVPGSTLRGFIKHMVRMVSGGAMRPGAEFTERHLYSRALADSLASFRDYYKERMVENITVSKKTDDGRTIEVAKSVSKANAGFLIAVQGKYYVCPADKESLKIPRGEEQNRAEIRWHHKEQSADVITGRSPQKKYIYFRISKADWSKERRLPVPESVLKGYREDKSRGRFDLLANGLKRREAAGFTHDAEISFCAPCFYMAEDGVVQHFGHGRYYRIPYEKSIADHVPAALQKDTIDFADAIFGCKALWAGRVIFEDAVLQGAADQLAPSRSHPLMTPNPTSFQLYLEQTGKEPQHWDSDAPIRGYKLYWHQKASADSWRLDPERDKVVKGTQEIRPIAAGAHFSGSIRFKNLRPEELGALLEVFSLGESGEDICFKIGQGKSLGLGSVRLKARLLLEDTKEQFAGLFTDGAWRESLEESTGEECLAAFRQWREEHLGEGKESFEKSMKELRCLLDWNKTSLPKWQKKTAMMRIGDKSDTRFKDRVILKRALDFAR</sequence>
<dbReference type="GO" id="GO:0051607">
    <property type="term" value="P:defense response to virus"/>
    <property type="evidence" value="ECO:0007669"/>
    <property type="project" value="UniProtKB-KW"/>
</dbReference>